<dbReference type="Gene3D" id="2.30.38.10">
    <property type="entry name" value="Luciferase, Domain 3"/>
    <property type="match status" value="1"/>
</dbReference>
<dbReference type="GO" id="GO:0016405">
    <property type="term" value="F:CoA-ligase activity"/>
    <property type="evidence" value="ECO:0007669"/>
    <property type="project" value="TreeGrafter"/>
</dbReference>
<evidence type="ECO:0000256" key="2">
    <source>
        <dbReference type="ARBA" id="ARBA00006432"/>
    </source>
</evidence>
<feature type="domain" description="AMP-dependent synthetase/ligase" evidence="14">
    <location>
        <begin position="33"/>
        <end position="400"/>
    </location>
</feature>
<keyword evidence="9" id="KW-0503">Monooxygenase</keyword>
<dbReference type="InterPro" id="IPR020845">
    <property type="entry name" value="AMP-binding_CS"/>
</dbReference>
<dbReference type="InterPro" id="IPR025110">
    <property type="entry name" value="AMP-bd_C"/>
</dbReference>
<dbReference type="PROSITE" id="PS00455">
    <property type="entry name" value="AMP_BINDING"/>
    <property type="match status" value="1"/>
</dbReference>
<keyword evidence="5" id="KW-0436">Ligase</keyword>
<dbReference type="Pfam" id="PF13193">
    <property type="entry name" value="AMP-binding_C"/>
    <property type="match status" value="1"/>
</dbReference>
<accession>A0AAN8S574</accession>
<evidence type="ECO:0000259" key="14">
    <source>
        <dbReference type="Pfam" id="PF00501"/>
    </source>
</evidence>
<evidence type="ECO:0000256" key="13">
    <source>
        <dbReference type="ARBA" id="ARBA00048497"/>
    </source>
</evidence>
<dbReference type="GO" id="GO:0008218">
    <property type="term" value="P:bioluminescence"/>
    <property type="evidence" value="ECO:0007669"/>
    <property type="project" value="UniProtKB-KW"/>
</dbReference>
<evidence type="ECO:0000256" key="10">
    <source>
        <dbReference type="ARBA" id="ARBA00023140"/>
    </source>
</evidence>
<keyword evidence="6" id="KW-0547">Nucleotide-binding</keyword>
<dbReference type="PANTHER" id="PTHR24096">
    <property type="entry name" value="LONG-CHAIN-FATTY-ACID--COA LIGASE"/>
    <property type="match status" value="1"/>
</dbReference>
<proteinExistence type="inferred from homology"/>
<evidence type="ECO:0000256" key="9">
    <source>
        <dbReference type="ARBA" id="ARBA00023033"/>
    </source>
</evidence>
<comment type="subcellular location">
    <subcellularLocation>
        <location evidence="1">Peroxisome</location>
    </subcellularLocation>
</comment>
<evidence type="ECO:0000256" key="8">
    <source>
        <dbReference type="ARBA" id="ARBA00023002"/>
    </source>
</evidence>
<evidence type="ECO:0000256" key="4">
    <source>
        <dbReference type="ARBA" id="ARBA00019043"/>
    </source>
</evidence>
<comment type="catalytic activity">
    <reaction evidence="13">
        <text>firefly D-luciferin + ATP + O2 = firefly oxyluciferin + hnu + AMP + CO2 + diphosphate</text>
        <dbReference type="Rhea" id="RHEA:10732"/>
        <dbReference type="ChEBI" id="CHEBI:15379"/>
        <dbReference type="ChEBI" id="CHEBI:16526"/>
        <dbReference type="ChEBI" id="CHEBI:16792"/>
        <dbReference type="ChEBI" id="CHEBI:30212"/>
        <dbReference type="ChEBI" id="CHEBI:30616"/>
        <dbReference type="ChEBI" id="CHEBI:33019"/>
        <dbReference type="ChEBI" id="CHEBI:58038"/>
        <dbReference type="ChEBI" id="CHEBI:456215"/>
        <dbReference type="EC" id="1.13.12.7"/>
    </reaction>
</comment>
<dbReference type="PANTHER" id="PTHR24096:SF149">
    <property type="entry name" value="AMP-BINDING DOMAIN-CONTAINING PROTEIN-RELATED"/>
    <property type="match status" value="1"/>
</dbReference>
<keyword evidence="11" id="KW-0455">Luminescence</keyword>
<evidence type="ECO:0000256" key="12">
    <source>
        <dbReference type="ARBA" id="ARBA00023262"/>
    </source>
</evidence>
<dbReference type="EC" id="1.13.12.7" evidence="3"/>
<keyword evidence="7" id="KW-0067">ATP-binding</keyword>
<dbReference type="SUPFAM" id="SSF56801">
    <property type="entry name" value="Acetyl-CoA synthetase-like"/>
    <property type="match status" value="1"/>
</dbReference>
<dbReference type="AlphaFoldDB" id="A0AAN8S574"/>
<evidence type="ECO:0000259" key="15">
    <source>
        <dbReference type="Pfam" id="PF13193"/>
    </source>
</evidence>
<evidence type="ECO:0000256" key="1">
    <source>
        <dbReference type="ARBA" id="ARBA00004275"/>
    </source>
</evidence>
<evidence type="ECO:0000256" key="5">
    <source>
        <dbReference type="ARBA" id="ARBA00022598"/>
    </source>
</evidence>
<dbReference type="InterPro" id="IPR000873">
    <property type="entry name" value="AMP-dep_synth/lig_dom"/>
</dbReference>
<dbReference type="GO" id="GO:0005524">
    <property type="term" value="F:ATP binding"/>
    <property type="evidence" value="ECO:0007669"/>
    <property type="project" value="UniProtKB-KW"/>
</dbReference>
<reference evidence="16 17" key="1">
    <citation type="submission" date="2023-10" db="EMBL/GenBank/DDBJ databases">
        <title>Genomes of two closely related lineages of the louse Polyplax serrata with different host specificities.</title>
        <authorList>
            <person name="Martinu J."/>
            <person name="Tarabai H."/>
            <person name="Stefka J."/>
            <person name="Hypsa V."/>
        </authorList>
    </citation>
    <scope>NUCLEOTIDE SEQUENCE [LARGE SCALE GENOMIC DNA]</scope>
    <source>
        <strain evidence="16">HR10_N</strain>
    </source>
</reference>
<dbReference type="Gene3D" id="3.40.50.980">
    <property type="match status" value="2"/>
</dbReference>
<keyword evidence="8" id="KW-0560">Oxidoreductase</keyword>
<dbReference type="InterPro" id="IPR045851">
    <property type="entry name" value="AMP-bd_C_sf"/>
</dbReference>
<dbReference type="CDD" id="cd05911">
    <property type="entry name" value="Firefly_Luc_like"/>
    <property type="match status" value="1"/>
</dbReference>
<keyword evidence="10" id="KW-0576">Peroxisome</keyword>
<dbReference type="Proteomes" id="UP001372834">
    <property type="component" value="Unassembled WGS sequence"/>
</dbReference>
<dbReference type="FunFam" id="3.30.300.30:FF:000007">
    <property type="entry name" value="4-coumarate--CoA ligase 2"/>
    <property type="match status" value="1"/>
</dbReference>
<gene>
    <name evidence="16" type="ORF">RUM43_006967</name>
</gene>
<dbReference type="GO" id="GO:0004497">
    <property type="term" value="F:monooxygenase activity"/>
    <property type="evidence" value="ECO:0007669"/>
    <property type="project" value="UniProtKB-KW"/>
</dbReference>
<name>A0AAN8S574_POLSC</name>
<dbReference type="Pfam" id="PF00501">
    <property type="entry name" value="AMP-binding"/>
    <property type="match status" value="1"/>
</dbReference>
<evidence type="ECO:0000256" key="11">
    <source>
        <dbReference type="ARBA" id="ARBA00023223"/>
    </source>
</evidence>
<organism evidence="16 17">
    <name type="scientific">Polyplax serrata</name>
    <name type="common">Common mouse louse</name>
    <dbReference type="NCBI Taxonomy" id="468196"/>
    <lineage>
        <taxon>Eukaryota</taxon>
        <taxon>Metazoa</taxon>
        <taxon>Ecdysozoa</taxon>
        <taxon>Arthropoda</taxon>
        <taxon>Hexapoda</taxon>
        <taxon>Insecta</taxon>
        <taxon>Pterygota</taxon>
        <taxon>Neoptera</taxon>
        <taxon>Paraneoptera</taxon>
        <taxon>Psocodea</taxon>
        <taxon>Troctomorpha</taxon>
        <taxon>Phthiraptera</taxon>
        <taxon>Anoplura</taxon>
        <taxon>Polyplacidae</taxon>
        <taxon>Polyplax</taxon>
    </lineage>
</organism>
<evidence type="ECO:0000256" key="7">
    <source>
        <dbReference type="ARBA" id="ARBA00022840"/>
    </source>
</evidence>
<evidence type="ECO:0000256" key="3">
    <source>
        <dbReference type="ARBA" id="ARBA00012532"/>
    </source>
</evidence>
<evidence type="ECO:0000256" key="6">
    <source>
        <dbReference type="ARBA" id="ARBA00022741"/>
    </source>
</evidence>
<feature type="domain" description="AMP-binding enzyme C-terminal" evidence="15">
    <location>
        <begin position="452"/>
        <end position="528"/>
    </location>
</feature>
<dbReference type="GO" id="GO:0005777">
    <property type="term" value="C:peroxisome"/>
    <property type="evidence" value="ECO:0007669"/>
    <property type="project" value="UniProtKB-SubCell"/>
</dbReference>
<keyword evidence="12" id="KW-0599">Photoprotein</keyword>
<comment type="similarity">
    <text evidence="2">Belongs to the ATP-dependent AMP-binding enzyme family.</text>
</comment>
<comment type="caution">
    <text evidence="16">The sequence shown here is derived from an EMBL/GenBank/DDBJ whole genome shotgun (WGS) entry which is preliminary data.</text>
</comment>
<dbReference type="Gene3D" id="3.30.300.30">
    <property type="match status" value="1"/>
</dbReference>
<evidence type="ECO:0000313" key="17">
    <source>
        <dbReference type="Proteomes" id="UP001372834"/>
    </source>
</evidence>
<dbReference type="EMBL" id="JAWJWE010000003">
    <property type="protein sequence ID" value="KAK6638700.1"/>
    <property type="molecule type" value="Genomic_DNA"/>
</dbReference>
<dbReference type="FunFam" id="3.40.50.12780:FF:000003">
    <property type="entry name" value="Long-chain-fatty-acid--CoA ligase FadD"/>
    <property type="match status" value="1"/>
</dbReference>
<sequence length="543" mass="60512">MEGTPIITHEYILTNPPKRKIQITESVAEFILQQIKKFGNTQALVHSLTDEGITYNEIITQTMCIATSLTKKGVRPGDVIGICSENRLEYASTILGILAIGATCAPLNPIYTTNELLHVLSISKPAWIFCSPFTLDKINEIKLKVTFIKELFLYGDPEFNRKFTPFEQFLKMPVDTKTFKTLKLNINESVAFLFCSSGTTGLPKCVELTHANFMNLLNFIMLLWSKEEAGQKRVTLGLIPFFHGYGLCILSLSLLLQILNVVMPRFDEENFLYSIQKYKITNLYVVPPIVVFLGKHPLVSKYDLSSVRKLVCGAAPLSKETQINAQKRLKLNFDIQQGYGMTELSICCVAFQSDVKKVGSSGTIAPGMELKVVDIETGKTQPPYGQGELCFRGPFVMKGYKNNPKATSETFDAEGWFHTGDIGYYDNDGFIYIVSRLKELIKYKGFQVAPAELETILLDHPSVKDAAVIGVPDEEAGELPLAFVVKQPGAKISGEEIKQFVASKVSPQKRLNGGVKFIDEIPKNPSGKILRRVLHGMLKKSKL</sequence>
<protein>
    <recommendedName>
        <fullName evidence="4">Luciferin 4-monooxygenase</fullName>
        <ecNumber evidence="3">1.13.12.7</ecNumber>
    </recommendedName>
</protein>
<evidence type="ECO:0000313" key="16">
    <source>
        <dbReference type="EMBL" id="KAK6638700.1"/>
    </source>
</evidence>